<comment type="cofactor">
    <cofactor evidence="2">
        <name>a divalent metal cation</name>
        <dbReference type="ChEBI" id="CHEBI:60240"/>
    </cofactor>
</comment>
<accession>A0A9D1V321</accession>
<dbReference type="Pfam" id="PF12850">
    <property type="entry name" value="Metallophos_2"/>
    <property type="match status" value="1"/>
</dbReference>
<dbReference type="EMBL" id="DXFW01000008">
    <property type="protein sequence ID" value="HIX05028.1"/>
    <property type="molecule type" value="Genomic_DNA"/>
</dbReference>
<sequence length="162" mass="17582">MKTILVLSDTHGSASAFTRVAAKNPKAAALIFLGDGCKDLEKVQDALPMPVYPVHGNCDFGALEPGEGLAAFEGVLFYYVHGHQYNVKYSYDDLARGAICRGADVALFGHTHCPDLVRLNKVTLFNPGSAALPRTGRPTYGRITVEEGKAPVFEHLEMPDYE</sequence>
<organism evidence="4 5">
    <name type="scientific">Candidatus Allofournierella pullicola</name>
    <dbReference type="NCBI Taxonomy" id="2838596"/>
    <lineage>
        <taxon>Bacteria</taxon>
        <taxon>Bacillati</taxon>
        <taxon>Bacillota</taxon>
        <taxon>Clostridia</taxon>
        <taxon>Eubacteriales</taxon>
        <taxon>Oscillospiraceae</taxon>
        <taxon>Allofournierella</taxon>
    </lineage>
</organism>
<evidence type="ECO:0000313" key="5">
    <source>
        <dbReference type="Proteomes" id="UP000824193"/>
    </source>
</evidence>
<evidence type="ECO:0000259" key="3">
    <source>
        <dbReference type="Pfam" id="PF12850"/>
    </source>
</evidence>
<protein>
    <recommendedName>
        <fullName evidence="2">Phosphoesterase</fullName>
        <ecNumber evidence="2">3.1.4.-</ecNumber>
    </recommendedName>
</protein>
<dbReference type="GO" id="GO:0046872">
    <property type="term" value="F:metal ion binding"/>
    <property type="evidence" value="ECO:0007669"/>
    <property type="project" value="UniProtKB-KW"/>
</dbReference>
<gene>
    <name evidence="4" type="ORF">H9865_02800</name>
</gene>
<dbReference type="InterPro" id="IPR024654">
    <property type="entry name" value="Calcineurin-like_PHP_lpxH"/>
</dbReference>
<feature type="domain" description="Calcineurin-like phosphoesterase" evidence="3">
    <location>
        <begin position="4"/>
        <end position="147"/>
    </location>
</feature>
<dbReference type="InterPro" id="IPR000979">
    <property type="entry name" value="Phosphodiesterase_MJ0936/Vps29"/>
</dbReference>
<dbReference type="InterPro" id="IPR029052">
    <property type="entry name" value="Metallo-depent_PP-like"/>
</dbReference>
<reference evidence="4" key="2">
    <citation type="submission" date="2021-04" db="EMBL/GenBank/DDBJ databases">
        <authorList>
            <person name="Gilroy R."/>
        </authorList>
    </citation>
    <scope>NUCLEOTIDE SEQUENCE</scope>
    <source>
        <strain evidence="4">2239</strain>
    </source>
</reference>
<evidence type="ECO:0000256" key="2">
    <source>
        <dbReference type="RuleBase" id="RU362039"/>
    </source>
</evidence>
<dbReference type="Proteomes" id="UP000824193">
    <property type="component" value="Unassembled WGS sequence"/>
</dbReference>
<evidence type="ECO:0000313" key="4">
    <source>
        <dbReference type="EMBL" id="HIX05028.1"/>
    </source>
</evidence>
<name>A0A9D1V321_9FIRM</name>
<dbReference type="Gene3D" id="3.60.21.10">
    <property type="match status" value="1"/>
</dbReference>
<comment type="caution">
    <text evidence="4">The sequence shown here is derived from an EMBL/GenBank/DDBJ whole genome shotgun (WGS) entry which is preliminary data.</text>
</comment>
<dbReference type="PANTHER" id="PTHR11124">
    <property type="entry name" value="VACUOLAR SORTING PROTEIN VPS29"/>
    <property type="match status" value="1"/>
</dbReference>
<dbReference type="AlphaFoldDB" id="A0A9D1V321"/>
<evidence type="ECO:0000256" key="1">
    <source>
        <dbReference type="ARBA" id="ARBA00008950"/>
    </source>
</evidence>
<dbReference type="EC" id="3.1.4.-" evidence="2"/>
<proteinExistence type="inferred from homology"/>
<reference evidence="4" key="1">
    <citation type="journal article" date="2021" name="PeerJ">
        <title>Extensive microbial diversity within the chicken gut microbiome revealed by metagenomics and culture.</title>
        <authorList>
            <person name="Gilroy R."/>
            <person name="Ravi A."/>
            <person name="Getino M."/>
            <person name="Pursley I."/>
            <person name="Horton D.L."/>
            <person name="Alikhan N.F."/>
            <person name="Baker D."/>
            <person name="Gharbi K."/>
            <person name="Hall N."/>
            <person name="Watson M."/>
            <person name="Adriaenssens E.M."/>
            <person name="Foster-Nyarko E."/>
            <person name="Jarju S."/>
            <person name="Secka A."/>
            <person name="Antonio M."/>
            <person name="Oren A."/>
            <person name="Chaudhuri R.R."/>
            <person name="La Ragione R."/>
            <person name="Hildebrand F."/>
            <person name="Pallen M.J."/>
        </authorList>
    </citation>
    <scope>NUCLEOTIDE SEQUENCE</scope>
    <source>
        <strain evidence="4">2239</strain>
    </source>
</reference>
<dbReference type="NCBIfam" id="TIGR00040">
    <property type="entry name" value="yfcE"/>
    <property type="match status" value="1"/>
</dbReference>
<dbReference type="SUPFAM" id="SSF56300">
    <property type="entry name" value="Metallo-dependent phosphatases"/>
    <property type="match status" value="1"/>
</dbReference>
<keyword evidence="2" id="KW-0479">Metal-binding</keyword>
<comment type="similarity">
    <text evidence="1 2">Belongs to the metallophosphoesterase superfamily. YfcE family.</text>
</comment>
<dbReference type="GO" id="GO:0016787">
    <property type="term" value="F:hydrolase activity"/>
    <property type="evidence" value="ECO:0007669"/>
    <property type="project" value="UniProtKB-UniRule"/>
</dbReference>